<reference evidence="1" key="1">
    <citation type="submission" date="2013-07" db="EMBL/GenBank/DDBJ databases">
        <title>The Genome Sequence of Cryptococcus dejecticola CBS10117.</title>
        <authorList>
            <consortium name="The Broad Institute Genome Sequencing Platform"/>
            <person name="Cuomo C."/>
            <person name="Litvintseva A."/>
            <person name="Chen Y."/>
            <person name="Heitman J."/>
            <person name="Sun S."/>
            <person name="Springer D."/>
            <person name="Dromer F."/>
            <person name="Young S.K."/>
            <person name="Zeng Q."/>
            <person name="Gargeya S."/>
            <person name="Fitzgerald M."/>
            <person name="Abouelleil A."/>
            <person name="Alvarado L."/>
            <person name="Berlin A.M."/>
            <person name="Chapman S.B."/>
            <person name="Dewar J."/>
            <person name="Goldberg J."/>
            <person name="Griggs A."/>
            <person name="Gujja S."/>
            <person name="Hansen M."/>
            <person name="Howarth C."/>
            <person name="Imamovic A."/>
            <person name="Larimer J."/>
            <person name="McCowan C."/>
            <person name="Murphy C."/>
            <person name="Pearson M."/>
            <person name="Priest M."/>
            <person name="Roberts A."/>
            <person name="Saif S."/>
            <person name="Shea T."/>
            <person name="Sykes S."/>
            <person name="Wortman J."/>
            <person name="Nusbaum C."/>
            <person name="Birren B."/>
        </authorList>
    </citation>
    <scope>NUCLEOTIDE SEQUENCE [LARGE SCALE GENOMIC DNA]</scope>
    <source>
        <strain evidence="1">CBS 10117</strain>
    </source>
</reference>
<evidence type="ECO:0000313" key="2">
    <source>
        <dbReference type="EMBL" id="WWC62361.1"/>
    </source>
</evidence>
<name>A0A1A6A3V1_9TREE</name>
<dbReference type="GeneID" id="28969296"/>
<dbReference type="AlphaFoldDB" id="A0A1A6A3V1"/>
<reference evidence="2" key="3">
    <citation type="submission" date="2024-02" db="EMBL/GenBank/DDBJ databases">
        <title>Comparative genomics of Cryptococcus and Kwoniella reveals pathogenesis evolution and contrasting modes of karyotype evolution via chromosome fusion or intercentromeric recombination.</title>
        <authorList>
            <person name="Coelho M.A."/>
            <person name="David-Palma M."/>
            <person name="Shea T."/>
            <person name="Bowers K."/>
            <person name="McGinley-Smith S."/>
            <person name="Mohammad A.W."/>
            <person name="Gnirke A."/>
            <person name="Yurkov A.M."/>
            <person name="Nowrousian M."/>
            <person name="Sun S."/>
            <person name="Cuomo C.A."/>
            <person name="Heitman J."/>
        </authorList>
    </citation>
    <scope>NUCLEOTIDE SEQUENCE</scope>
    <source>
        <strain evidence="2">CBS 10117</strain>
    </source>
</reference>
<reference evidence="2" key="2">
    <citation type="submission" date="2013-07" db="EMBL/GenBank/DDBJ databases">
        <authorList>
            <consortium name="The Broad Institute Genome Sequencing Platform"/>
            <person name="Cuomo C."/>
            <person name="Litvintseva A."/>
            <person name="Chen Y."/>
            <person name="Heitman J."/>
            <person name="Sun S."/>
            <person name="Springer D."/>
            <person name="Dromer F."/>
            <person name="Young S.K."/>
            <person name="Zeng Q."/>
            <person name="Gargeya S."/>
            <person name="Fitzgerald M."/>
            <person name="Abouelleil A."/>
            <person name="Alvarado L."/>
            <person name="Berlin A.M."/>
            <person name="Chapman S.B."/>
            <person name="Dewar J."/>
            <person name="Goldberg J."/>
            <person name="Griggs A."/>
            <person name="Gujja S."/>
            <person name="Hansen M."/>
            <person name="Howarth C."/>
            <person name="Imamovic A."/>
            <person name="Larimer J."/>
            <person name="McCowan C."/>
            <person name="Murphy C."/>
            <person name="Pearson M."/>
            <person name="Priest M."/>
            <person name="Roberts A."/>
            <person name="Saif S."/>
            <person name="Shea T."/>
            <person name="Sykes S."/>
            <person name="Wortman J."/>
            <person name="Nusbaum C."/>
            <person name="Birren B."/>
        </authorList>
    </citation>
    <scope>NUCLEOTIDE SEQUENCE</scope>
    <source>
        <strain evidence="2">CBS 10117</strain>
    </source>
</reference>
<accession>A0A1A6A3V1</accession>
<evidence type="ECO:0000313" key="3">
    <source>
        <dbReference type="Proteomes" id="UP000078595"/>
    </source>
</evidence>
<keyword evidence="3" id="KW-1185">Reference proteome</keyword>
<dbReference type="Proteomes" id="UP000078595">
    <property type="component" value="Chromosome 6"/>
</dbReference>
<evidence type="ECO:0000313" key="1">
    <source>
        <dbReference type="EMBL" id="OBR84738.1"/>
    </source>
</evidence>
<sequence>MSTQSSRRKLTDIFNTFNRSLQEKYFDPAQSGKDWASLLVPRTQAVERAKRVADEYYGFAANTETSEDTVLDQQQAMYNALERYLSSAFSDAHLIEAESASTKGVFETEIQRLELRMNLSGSASGTGTGSRA</sequence>
<dbReference type="EMBL" id="CP144535">
    <property type="protein sequence ID" value="WWC62361.1"/>
    <property type="molecule type" value="Genomic_DNA"/>
</dbReference>
<dbReference type="KEGG" id="kdj:28969296"/>
<gene>
    <name evidence="1" type="ORF">I303_05597</name>
    <name evidence="2" type="ORF">I303_104957</name>
</gene>
<dbReference type="RefSeq" id="XP_018262580.1">
    <property type="nucleotide sequence ID" value="XM_018408889.1"/>
</dbReference>
<dbReference type="VEuPathDB" id="FungiDB:I303_05597"/>
<organism evidence="1">
    <name type="scientific">Kwoniella dejecticola CBS 10117</name>
    <dbReference type="NCBI Taxonomy" id="1296121"/>
    <lineage>
        <taxon>Eukaryota</taxon>
        <taxon>Fungi</taxon>
        <taxon>Dikarya</taxon>
        <taxon>Basidiomycota</taxon>
        <taxon>Agaricomycotina</taxon>
        <taxon>Tremellomycetes</taxon>
        <taxon>Tremellales</taxon>
        <taxon>Cryptococcaceae</taxon>
        <taxon>Kwoniella</taxon>
    </lineage>
</organism>
<proteinExistence type="predicted"/>
<protein>
    <submittedName>
        <fullName evidence="1">Uncharacterized protein</fullName>
    </submittedName>
</protein>
<dbReference type="EMBL" id="KI894032">
    <property type="protein sequence ID" value="OBR84738.1"/>
    <property type="molecule type" value="Genomic_DNA"/>
</dbReference>